<dbReference type="EMBL" id="FNKD01000001">
    <property type="protein sequence ID" value="SDQ07752.1"/>
    <property type="molecule type" value="Genomic_DNA"/>
</dbReference>
<evidence type="ECO:0000256" key="2">
    <source>
        <dbReference type="ARBA" id="ARBA00007375"/>
    </source>
</evidence>
<evidence type="ECO:0000256" key="5">
    <source>
        <dbReference type="ARBA" id="ARBA00023136"/>
    </source>
</evidence>
<evidence type="ECO:0000313" key="7">
    <source>
        <dbReference type="EMBL" id="SDQ07752.1"/>
    </source>
</evidence>
<evidence type="ECO:0000256" key="6">
    <source>
        <dbReference type="SAM" id="Phobius"/>
    </source>
</evidence>
<keyword evidence="8" id="KW-1185">Reference proteome</keyword>
<evidence type="ECO:0000256" key="4">
    <source>
        <dbReference type="ARBA" id="ARBA00022989"/>
    </source>
</evidence>
<name>A0A1H0XXV6_9BACI</name>
<dbReference type="AlphaFoldDB" id="A0A1H0XXV6"/>
<gene>
    <name evidence="7" type="ORF">SAMN05216231_0293</name>
</gene>
<comment type="similarity">
    <text evidence="2">Belongs to the TMEM86 family.</text>
</comment>
<feature type="transmembrane region" description="Helical" evidence="6">
    <location>
        <begin position="74"/>
        <end position="94"/>
    </location>
</feature>
<dbReference type="PANTHER" id="PTHR31885">
    <property type="entry name" value="GH04784P"/>
    <property type="match status" value="1"/>
</dbReference>
<dbReference type="GO" id="GO:0016020">
    <property type="term" value="C:membrane"/>
    <property type="evidence" value="ECO:0007669"/>
    <property type="project" value="UniProtKB-SubCell"/>
</dbReference>
<dbReference type="Pfam" id="PF07947">
    <property type="entry name" value="YhhN"/>
    <property type="match status" value="1"/>
</dbReference>
<dbReference type="PANTHER" id="PTHR31885:SF6">
    <property type="entry name" value="GH04784P"/>
    <property type="match status" value="1"/>
</dbReference>
<evidence type="ECO:0000313" key="8">
    <source>
        <dbReference type="Proteomes" id="UP000199444"/>
    </source>
</evidence>
<dbReference type="GO" id="GO:0016787">
    <property type="term" value="F:hydrolase activity"/>
    <property type="evidence" value="ECO:0007669"/>
    <property type="project" value="TreeGrafter"/>
</dbReference>
<accession>A0A1H0XXV6</accession>
<protein>
    <submittedName>
        <fullName evidence="7">Uncharacterized membrane protein YhhN</fullName>
    </submittedName>
</protein>
<organism evidence="7 8">
    <name type="scientific">Virgibacillus salinus</name>
    <dbReference type="NCBI Taxonomy" id="553311"/>
    <lineage>
        <taxon>Bacteria</taxon>
        <taxon>Bacillati</taxon>
        <taxon>Bacillota</taxon>
        <taxon>Bacilli</taxon>
        <taxon>Bacillales</taxon>
        <taxon>Bacillaceae</taxon>
        <taxon>Virgibacillus</taxon>
    </lineage>
</organism>
<keyword evidence="4 6" id="KW-1133">Transmembrane helix</keyword>
<keyword evidence="5 6" id="KW-0472">Membrane</keyword>
<dbReference type="STRING" id="553311.SAMN05216231_0293"/>
<dbReference type="InterPro" id="IPR012506">
    <property type="entry name" value="TMEM86B-like"/>
</dbReference>
<proteinExistence type="inferred from homology"/>
<feature type="transmembrane region" description="Helical" evidence="6">
    <location>
        <begin position="156"/>
        <end position="175"/>
    </location>
</feature>
<feature type="transmembrane region" description="Helical" evidence="6">
    <location>
        <begin position="101"/>
        <end position="118"/>
    </location>
</feature>
<evidence type="ECO:0000256" key="3">
    <source>
        <dbReference type="ARBA" id="ARBA00022692"/>
    </source>
</evidence>
<feature type="transmembrane region" description="Helical" evidence="6">
    <location>
        <begin position="130"/>
        <end position="149"/>
    </location>
</feature>
<evidence type="ECO:0000256" key="1">
    <source>
        <dbReference type="ARBA" id="ARBA00004141"/>
    </source>
</evidence>
<feature type="transmembrane region" description="Helical" evidence="6">
    <location>
        <begin position="48"/>
        <end position="68"/>
    </location>
</feature>
<comment type="subcellular location">
    <subcellularLocation>
        <location evidence="1">Membrane</location>
        <topology evidence="1">Multi-pass membrane protein</topology>
    </subcellularLocation>
</comment>
<reference evidence="7 8" key="1">
    <citation type="submission" date="2016-10" db="EMBL/GenBank/DDBJ databases">
        <authorList>
            <person name="de Groot N.N."/>
        </authorList>
    </citation>
    <scope>NUCLEOTIDE SEQUENCE [LARGE SCALE GENOMIC DNA]</scope>
    <source>
        <strain evidence="7 8">CGMCC 1.10449</strain>
    </source>
</reference>
<dbReference type="Proteomes" id="UP000199444">
    <property type="component" value="Unassembled WGS sequence"/>
</dbReference>
<sequence>MKKYGLPVLILLMSILYIFFFSDQIVFKLIPMWLIICYAYLQFPSKRSFTHWLVLIGLFFCMLGDGLLEKSFVIGLTAFLIGHLFYMAAFFSCWKFSKIRFGTIILLILYGLLIGKELMDGLVTQGNDALLVPVLFYIIIISLMAWAAIMTKNKWAITGSILFVISDSILAWNMFISDITYSGSLIMTTYYGAQFLIAQSIGNLKTYL</sequence>
<keyword evidence="3 6" id="KW-0812">Transmembrane</keyword>
<feature type="transmembrane region" description="Helical" evidence="6">
    <location>
        <begin position="6"/>
        <end position="27"/>
    </location>
</feature>